<dbReference type="EMBL" id="UYSU01041728">
    <property type="protein sequence ID" value="VDM03315.1"/>
    <property type="molecule type" value="Genomic_DNA"/>
</dbReference>
<keyword evidence="2" id="KW-1185">Reference proteome</keyword>
<evidence type="ECO:0000313" key="1">
    <source>
        <dbReference type="EMBL" id="VDM03315.1"/>
    </source>
</evidence>
<reference evidence="3" key="1">
    <citation type="submission" date="2016-06" db="UniProtKB">
        <authorList>
            <consortium name="WormBaseParasite"/>
        </authorList>
    </citation>
    <scope>IDENTIFICATION</scope>
</reference>
<evidence type="ECO:0000313" key="2">
    <source>
        <dbReference type="Proteomes" id="UP000275846"/>
    </source>
</evidence>
<name>A0A183TKD1_SCHSO</name>
<accession>A0A183TKD1</accession>
<evidence type="ECO:0000313" key="3">
    <source>
        <dbReference type="WBParaSite" id="SSLN_0001757601-mRNA-1"/>
    </source>
</evidence>
<organism evidence="3">
    <name type="scientific">Schistocephalus solidus</name>
    <name type="common">Tapeworm</name>
    <dbReference type="NCBI Taxonomy" id="70667"/>
    <lineage>
        <taxon>Eukaryota</taxon>
        <taxon>Metazoa</taxon>
        <taxon>Spiralia</taxon>
        <taxon>Lophotrochozoa</taxon>
        <taxon>Platyhelminthes</taxon>
        <taxon>Cestoda</taxon>
        <taxon>Eucestoda</taxon>
        <taxon>Diphyllobothriidea</taxon>
        <taxon>Diphyllobothriidae</taxon>
        <taxon>Schistocephalus</taxon>
    </lineage>
</organism>
<proteinExistence type="predicted"/>
<protein>
    <submittedName>
        <fullName evidence="1 3">Uncharacterized protein</fullName>
    </submittedName>
</protein>
<gene>
    <name evidence="1" type="ORF">SSLN_LOCUS16929</name>
</gene>
<dbReference type="Proteomes" id="UP000275846">
    <property type="component" value="Unassembled WGS sequence"/>
</dbReference>
<sequence>MIGGEEPVPANLQVLPTEIFDHGFDRKSLPVRQQADRPFAQSPPRENLIVSCGLRNELTELTPLGVLDPRIVGAVDLAS</sequence>
<dbReference type="WBParaSite" id="SSLN_0001757601-mRNA-1">
    <property type="protein sequence ID" value="SSLN_0001757601-mRNA-1"/>
    <property type="gene ID" value="SSLN_0001757601"/>
</dbReference>
<dbReference type="AlphaFoldDB" id="A0A183TKD1"/>
<reference evidence="1 2" key="2">
    <citation type="submission" date="2018-11" db="EMBL/GenBank/DDBJ databases">
        <authorList>
            <consortium name="Pathogen Informatics"/>
        </authorList>
    </citation>
    <scope>NUCLEOTIDE SEQUENCE [LARGE SCALE GENOMIC DNA]</scope>
    <source>
        <strain evidence="1 2">NST_G2</strain>
    </source>
</reference>